<dbReference type="GO" id="GO:0016788">
    <property type="term" value="F:hydrolase activity, acting on ester bonds"/>
    <property type="evidence" value="ECO:0007669"/>
    <property type="project" value="InterPro"/>
</dbReference>
<dbReference type="EMBL" id="AP023367">
    <property type="protein sequence ID" value="BCJ96201.1"/>
    <property type="molecule type" value="Genomic_DNA"/>
</dbReference>
<dbReference type="InterPro" id="IPR036514">
    <property type="entry name" value="SGNH_hydro_sf"/>
</dbReference>
<dbReference type="PANTHER" id="PTHR43695">
    <property type="entry name" value="PUTATIVE (AFU_ORTHOLOGUE AFUA_2G17250)-RELATED"/>
    <property type="match status" value="1"/>
</dbReference>
<name>A0A6S6RBN5_9FIRM</name>
<keyword evidence="4" id="KW-1185">Reference proteome</keyword>
<dbReference type="AlphaFoldDB" id="A0A6S6RBN5"/>
<evidence type="ECO:0000313" key="3">
    <source>
        <dbReference type="EMBL" id="BCJ96201.1"/>
    </source>
</evidence>
<comment type="similarity">
    <text evidence="1">Belongs to the 'GDSL' lipolytic enzyme family.</text>
</comment>
<dbReference type="Gene3D" id="3.40.50.1110">
    <property type="entry name" value="SGNH hydrolase"/>
    <property type="match status" value="1"/>
</dbReference>
<keyword evidence="2" id="KW-0378">Hydrolase</keyword>
<dbReference type="KEGG" id="acel:acsn021_37700"/>
<dbReference type="Proteomes" id="UP000515561">
    <property type="component" value="Chromosome"/>
</dbReference>
<dbReference type="RefSeq" id="WP_184091568.1">
    <property type="nucleotide sequence ID" value="NZ_AP023367.1"/>
</dbReference>
<protein>
    <submittedName>
        <fullName evidence="3">Rhamnogalacturonan acetylesterase RhgT</fullName>
    </submittedName>
</protein>
<evidence type="ECO:0000256" key="2">
    <source>
        <dbReference type="ARBA" id="ARBA00022801"/>
    </source>
</evidence>
<evidence type="ECO:0000313" key="4">
    <source>
        <dbReference type="Proteomes" id="UP000515561"/>
    </source>
</evidence>
<dbReference type="PANTHER" id="PTHR43695:SF1">
    <property type="entry name" value="RHAMNOGALACTURONAN ACETYLESTERASE"/>
    <property type="match status" value="1"/>
</dbReference>
<dbReference type="InterPro" id="IPR001087">
    <property type="entry name" value="GDSL"/>
</dbReference>
<dbReference type="InterPro" id="IPR037459">
    <property type="entry name" value="RhgT-like"/>
</dbReference>
<accession>A0A6S6RBN5</accession>
<dbReference type="CDD" id="cd01821">
    <property type="entry name" value="Rhamnogalacturan_acetylesterase_like"/>
    <property type="match status" value="1"/>
</dbReference>
<organism evidence="3 4">
    <name type="scientific">Anaerocolumna cellulosilytica</name>
    <dbReference type="NCBI Taxonomy" id="433286"/>
    <lineage>
        <taxon>Bacteria</taxon>
        <taxon>Bacillati</taxon>
        <taxon>Bacillota</taxon>
        <taxon>Clostridia</taxon>
        <taxon>Lachnospirales</taxon>
        <taxon>Lachnospiraceae</taxon>
        <taxon>Anaerocolumna</taxon>
    </lineage>
</organism>
<proteinExistence type="inferred from homology"/>
<evidence type="ECO:0000256" key="1">
    <source>
        <dbReference type="ARBA" id="ARBA00008668"/>
    </source>
</evidence>
<gene>
    <name evidence="3" type="primary">rhgT_1</name>
    <name evidence="3" type="ORF">acsn021_37700</name>
</gene>
<sequence>MKQSKTNIYLVSDSTVQSYEDNFYPQTGWGQVFIQFFKDGDKCIEETVADCPYPQARIYETPALHIENRAIGGRSSRSFIEEGKWDNLLPKLKEGDFVFLQFGHNDATINRPERYVAPEDFPKFIYKYINDCKEKKATCILVTPVARRNCEEDGRFHISFQPYREVMLNISEEENIPLLDLGRYSTDFCNAYGTEESKELFLWVKAGAYKDSAYAEGVNDNTHLQEKGALAFANIVAALIEKYNKDNQLDLLKSLVEPKSLSPLDSL</sequence>
<dbReference type="SUPFAM" id="SSF52266">
    <property type="entry name" value="SGNH hydrolase"/>
    <property type="match status" value="1"/>
</dbReference>
<reference evidence="3 4" key="1">
    <citation type="journal article" date="2016" name="Int. J. Syst. Evol. Microbiol.">
        <title>Descriptions of Anaerotaenia torta gen. nov., sp. nov. and Anaerocolumna cellulosilytica gen. nov., sp. nov. isolated from a methanogenic reactor of cattle waste.</title>
        <authorList>
            <person name="Uek A."/>
            <person name="Ohtaki Y."/>
            <person name="Kaku N."/>
            <person name="Ueki K."/>
        </authorList>
    </citation>
    <scope>NUCLEOTIDE SEQUENCE [LARGE SCALE GENOMIC DNA]</scope>
    <source>
        <strain evidence="3 4">SN021</strain>
    </source>
</reference>
<dbReference type="Pfam" id="PF00657">
    <property type="entry name" value="Lipase_GDSL"/>
    <property type="match status" value="1"/>
</dbReference>